<comment type="caution">
    <text evidence="2">The sequence shown here is derived from an EMBL/GenBank/DDBJ whole genome shotgun (WGS) entry which is preliminary data.</text>
</comment>
<proteinExistence type="predicted"/>
<feature type="signal peptide" evidence="1">
    <location>
        <begin position="1"/>
        <end position="27"/>
    </location>
</feature>
<dbReference type="EMBL" id="JAJFAZ020000002">
    <property type="protein sequence ID" value="KAI5344187.1"/>
    <property type="molecule type" value="Genomic_DNA"/>
</dbReference>
<feature type="chain" id="PRO_5041975618" evidence="1">
    <location>
        <begin position="28"/>
        <end position="120"/>
    </location>
</feature>
<dbReference type="AlphaFoldDB" id="A0AAD4WKW1"/>
<evidence type="ECO:0000313" key="3">
    <source>
        <dbReference type="Proteomes" id="UP001054821"/>
    </source>
</evidence>
<evidence type="ECO:0000313" key="2">
    <source>
        <dbReference type="EMBL" id="KAI5344187.1"/>
    </source>
</evidence>
<accession>A0AAD4WKW1</accession>
<organism evidence="2 3">
    <name type="scientific">Prunus dulcis</name>
    <name type="common">Almond</name>
    <name type="synonym">Amygdalus dulcis</name>
    <dbReference type="NCBI Taxonomy" id="3755"/>
    <lineage>
        <taxon>Eukaryota</taxon>
        <taxon>Viridiplantae</taxon>
        <taxon>Streptophyta</taxon>
        <taxon>Embryophyta</taxon>
        <taxon>Tracheophyta</taxon>
        <taxon>Spermatophyta</taxon>
        <taxon>Magnoliopsida</taxon>
        <taxon>eudicotyledons</taxon>
        <taxon>Gunneridae</taxon>
        <taxon>Pentapetalae</taxon>
        <taxon>rosids</taxon>
        <taxon>fabids</taxon>
        <taxon>Rosales</taxon>
        <taxon>Rosaceae</taxon>
        <taxon>Amygdaloideae</taxon>
        <taxon>Amygdaleae</taxon>
        <taxon>Prunus</taxon>
    </lineage>
</organism>
<keyword evidence="3" id="KW-1185">Reference proteome</keyword>
<name>A0AAD4WKW1_PRUDU</name>
<keyword evidence="1" id="KW-0732">Signal</keyword>
<protein>
    <submittedName>
        <fullName evidence="2">Uncharacterized protein</fullName>
    </submittedName>
</protein>
<dbReference type="Pfam" id="PF14223">
    <property type="entry name" value="Retrotran_gag_2"/>
    <property type="match status" value="1"/>
</dbReference>
<evidence type="ECO:0000256" key="1">
    <source>
        <dbReference type="SAM" id="SignalP"/>
    </source>
</evidence>
<dbReference type="Proteomes" id="UP001054821">
    <property type="component" value="Chromosome 2"/>
</dbReference>
<sequence length="120" mass="13450">MITTRPGLLRLFLFFAATACSPMSTVALISNPEYKDWVQKDQLVLSLINGSIHHKVLATVATKTTARDTWVALETRFASPNQNCLLQLRSDLIYTTHGDSSITDFLDRIHSITDNLALRM</sequence>
<dbReference type="PANTHER" id="PTHR47481">
    <property type="match status" value="1"/>
</dbReference>
<reference evidence="2 3" key="1">
    <citation type="journal article" date="2022" name="G3 (Bethesda)">
        <title>Whole-genome sequence and methylome profiling of the almond [Prunus dulcis (Mill.) D.A. Webb] cultivar 'Nonpareil'.</title>
        <authorList>
            <person name="D'Amico-Willman K.M."/>
            <person name="Ouma W.Z."/>
            <person name="Meulia T."/>
            <person name="Sideli G.M."/>
            <person name="Gradziel T.M."/>
            <person name="Fresnedo-Ramirez J."/>
        </authorList>
    </citation>
    <scope>NUCLEOTIDE SEQUENCE [LARGE SCALE GENOMIC DNA]</scope>
    <source>
        <strain evidence="2">Clone GOH B32 T37-40</strain>
    </source>
</reference>
<dbReference type="PANTHER" id="PTHR47481:SF30">
    <property type="entry name" value="CCHC-TYPE DOMAIN-CONTAINING PROTEIN"/>
    <property type="match status" value="1"/>
</dbReference>
<gene>
    <name evidence="2" type="ORF">L3X38_012064</name>
</gene>